<dbReference type="InterPro" id="IPR008928">
    <property type="entry name" value="6-hairpin_glycosidase_sf"/>
</dbReference>
<organism evidence="2 3">
    <name type="scientific">Streptacidiphilus jiangxiensis</name>
    <dbReference type="NCBI Taxonomy" id="235985"/>
    <lineage>
        <taxon>Bacteria</taxon>
        <taxon>Bacillati</taxon>
        <taxon>Actinomycetota</taxon>
        <taxon>Actinomycetes</taxon>
        <taxon>Kitasatosporales</taxon>
        <taxon>Streptomycetaceae</taxon>
        <taxon>Streptacidiphilus</taxon>
    </lineage>
</organism>
<dbReference type="Proteomes" id="UP000183015">
    <property type="component" value="Unassembled WGS sequence"/>
</dbReference>
<name>A0A1H7FJM4_STRJI</name>
<sequence>MNRLADATSPYLQQHADNPVDWWEWGDEAFAAARERDVPILLSVGYAACHWCHVMAHESFEDAGLAEYLNERFVAVKVDREERPDVDAVYMEAVQAATGQGGWPMTVFLTPEGEPFYFGTYFPPQPRHGLPSFRQVLEGVFDAWQGRREEVAEVAGRIVRELSGRGGVYAGLAAADVPGAETLRQALAGLGREFDERNGGFGGAPKFPPSMVLEFLLRHHAATGSQAALDLVERTCAAMARGGIHDQLGGGFARYSVDARWVVPHFEKMLYDNALLLRVYLHLWRATGSPLARRVAEGTADFLLRELRTPEGGFASALDADSAGPDGRHHEGVFYVWTPEQLVSALGEEDGRRAAERYGVTPQGTFEEGASVLQWPGEEEPDAADEELRARLFADRELRPRPARDEKVVAAWNGLAVAALAEAGALLDRPDLVDAAVVAAALLLSVHRDEKGRLLRTSRDGQPGRNAGVAEDYGDVAEGLLTLHGVTGDARWLDAAGELLDVVLTRFTDEESGALYDTAADAEQLIRRPQDPTDNAAPSGWTAAAAALLSYAALTDSERHRSAAERALTVVTPLAGQAPRFIGWGLAAAQALVDGPRKVALAGAPDDPATIGLRRAALSGTAPGLVVAVAGPDQPLVNGSPAAYVCRGFVCEAPVTDPMWLAEGLGAVPGSSDE</sequence>
<dbReference type="InterPro" id="IPR036249">
    <property type="entry name" value="Thioredoxin-like_sf"/>
</dbReference>
<dbReference type="SUPFAM" id="SSF48208">
    <property type="entry name" value="Six-hairpin glycosidases"/>
    <property type="match status" value="1"/>
</dbReference>
<evidence type="ECO:0000259" key="1">
    <source>
        <dbReference type="Pfam" id="PF03190"/>
    </source>
</evidence>
<dbReference type="InterPro" id="IPR012341">
    <property type="entry name" value="6hp_glycosidase-like_sf"/>
</dbReference>
<keyword evidence="3" id="KW-1185">Reference proteome</keyword>
<dbReference type="eggNOG" id="COG1331">
    <property type="taxonomic scope" value="Bacteria"/>
</dbReference>
<accession>A0A1H7FJM4</accession>
<dbReference type="CDD" id="cd02955">
    <property type="entry name" value="SSP411"/>
    <property type="match status" value="1"/>
</dbReference>
<dbReference type="Pfam" id="PF03190">
    <property type="entry name" value="Thioredox_DsbH"/>
    <property type="match status" value="1"/>
</dbReference>
<proteinExistence type="predicted"/>
<dbReference type="SUPFAM" id="SSF52833">
    <property type="entry name" value="Thioredoxin-like"/>
    <property type="match status" value="1"/>
</dbReference>
<protein>
    <recommendedName>
        <fullName evidence="1">Spermatogenesis-associated protein 20-like TRX domain-containing protein</fullName>
    </recommendedName>
</protein>
<evidence type="ECO:0000313" key="2">
    <source>
        <dbReference type="EMBL" id="SEK26158.1"/>
    </source>
</evidence>
<dbReference type="InterPro" id="IPR024705">
    <property type="entry name" value="Ssp411"/>
</dbReference>
<dbReference type="AlphaFoldDB" id="A0A1H7FJM4"/>
<dbReference type="PANTHER" id="PTHR42899">
    <property type="entry name" value="SPERMATOGENESIS-ASSOCIATED PROTEIN 20"/>
    <property type="match status" value="1"/>
</dbReference>
<dbReference type="Gene3D" id="3.40.30.10">
    <property type="entry name" value="Glutaredoxin"/>
    <property type="match status" value="1"/>
</dbReference>
<dbReference type="InterPro" id="IPR004879">
    <property type="entry name" value="Ssp411-like_TRX"/>
</dbReference>
<dbReference type="PIRSF" id="PIRSF006402">
    <property type="entry name" value="UCP006402_thioredoxin"/>
    <property type="match status" value="1"/>
</dbReference>
<dbReference type="EMBL" id="FOAZ01000001">
    <property type="protein sequence ID" value="SEK26158.1"/>
    <property type="molecule type" value="Genomic_DNA"/>
</dbReference>
<reference evidence="3" key="1">
    <citation type="submission" date="2016-10" db="EMBL/GenBank/DDBJ databases">
        <authorList>
            <person name="Varghese N."/>
        </authorList>
    </citation>
    <scope>NUCLEOTIDE SEQUENCE [LARGE SCALE GENOMIC DNA]</scope>
    <source>
        <strain evidence="3">DSM 45096 / BCRC 16803 / CGMCC 4.1857 / CIP 109030 / JCM 12277 / KCTC 19219 / NBRC 100920 / 33214</strain>
    </source>
</reference>
<dbReference type="GO" id="GO:0005975">
    <property type="term" value="P:carbohydrate metabolic process"/>
    <property type="evidence" value="ECO:0007669"/>
    <property type="project" value="InterPro"/>
</dbReference>
<feature type="domain" description="Spermatogenesis-associated protein 20-like TRX" evidence="1">
    <location>
        <begin position="1"/>
        <end position="162"/>
    </location>
</feature>
<dbReference type="Gene3D" id="1.50.10.10">
    <property type="match status" value="2"/>
</dbReference>
<dbReference type="STRING" id="235985.SAMN05414137_101287"/>
<dbReference type="OrthoDB" id="9762614at2"/>
<dbReference type="PANTHER" id="PTHR42899:SF1">
    <property type="entry name" value="SPERMATOGENESIS-ASSOCIATED PROTEIN 20"/>
    <property type="match status" value="1"/>
</dbReference>
<evidence type="ECO:0000313" key="3">
    <source>
        <dbReference type="Proteomes" id="UP000183015"/>
    </source>
</evidence>
<gene>
    <name evidence="2" type="ORF">SAMN05414137_101287</name>
</gene>
<dbReference type="RefSeq" id="WP_042442179.1">
    <property type="nucleotide sequence ID" value="NZ_BBPN01000002.1"/>
</dbReference>